<dbReference type="AlphaFoldDB" id="A0A9X8DUE3"/>
<evidence type="ECO:0000256" key="1">
    <source>
        <dbReference type="SAM" id="MobiDB-lite"/>
    </source>
</evidence>
<accession>A0A9X8DUE3</accession>
<dbReference type="Proteomes" id="UP000275652">
    <property type="component" value="Unassembled WGS sequence"/>
</dbReference>
<evidence type="ECO:0000313" key="3">
    <source>
        <dbReference type="Proteomes" id="UP000275652"/>
    </source>
</evidence>
<gene>
    <name evidence="2" type="ORF">DYB28_007317</name>
</gene>
<feature type="compositionally biased region" description="Basic and acidic residues" evidence="1">
    <location>
        <begin position="66"/>
        <end position="76"/>
    </location>
</feature>
<organism evidence="2 3">
    <name type="scientific">Aphanomyces astaci</name>
    <name type="common">Crayfish plague agent</name>
    <dbReference type="NCBI Taxonomy" id="112090"/>
    <lineage>
        <taxon>Eukaryota</taxon>
        <taxon>Sar</taxon>
        <taxon>Stramenopiles</taxon>
        <taxon>Oomycota</taxon>
        <taxon>Saprolegniomycetes</taxon>
        <taxon>Saprolegniales</taxon>
        <taxon>Verrucalvaceae</taxon>
        <taxon>Aphanomyces</taxon>
    </lineage>
</organism>
<name>A0A9X8DUE3_APHAT</name>
<evidence type="ECO:0000313" key="2">
    <source>
        <dbReference type="EMBL" id="RLO03974.1"/>
    </source>
</evidence>
<comment type="caution">
    <text evidence="2">The sequence shown here is derived from an EMBL/GenBank/DDBJ whole genome shotgun (WGS) entry which is preliminary data.</text>
</comment>
<sequence>MQQSQADLWNEFARLTQLHFAQVDLIRAAYGQSMDVLTSAAKAAKTKPSKQPASSRRRSMVPAPLDELKENHDANNKKKRKRVSTTTSIPGTVLPPDF</sequence>
<reference evidence="2 3" key="1">
    <citation type="journal article" date="2018" name="J. Invertebr. Pathol.">
        <title>New genotyping method for the causative agent of crayfish plague (Aphanomyces astaci) based on whole genome data.</title>
        <authorList>
            <person name="Minardi D."/>
            <person name="Studholme D.J."/>
            <person name="van der Giezen M."/>
            <person name="Pretto T."/>
            <person name="Oidtmann B."/>
        </authorList>
    </citation>
    <scope>NUCLEOTIDE SEQUENCE [LARGE SCALE GENOMIC DNA]</scope>
    <source>
        <strain evidence="2 3">KB13</strain>
    </source>
</reference>
<proteinExistence type="predicted"/>
<dbReference type="EMBL" id="QUTI01029738">
    <property type="protein sequence ID" value="RLO03974.1"/>
    <property type="molecule type" value="Genomic_DNA"/>
</dbReference>
<feature type="region of interest" description="Disordered" evidence="1">
    <location>
        <begin position="42"/>
        <end position="98"/>
    </location>
</feature>
<protein>
    <submittedName>
        <fullName evidence="2">Uncharacterized protein</fullName>
    </submittedName>
</protein>